<dbReference type="InterPro" id="IPR018306">
    <property type="entry name" value="Phage_T5_Orf172_DNA-bd"/>
</dbReference>
<evidence type="ECO:0000313" key="4">
    <source>
        <dbReference type="Proteomes" id="UP000192486"/>
    </source>
</evidence>
<gene>
    <name evidence="3" type="ORF">SporoS204_05195</name>
</gene>
<dbReference type="Pfam" id="PF13455">
    <property type="entry name" value="MUG113"/>
    <property type="match status" value="1"/>
</dbReference>
<evidence type="ECO:0000313" key="3">
    <source>
        <dbReference type="EMBL" id="ARF15671.1"/>
    </source>
</evidence>
<feature type="domain" description="Bacteriophage T5 Orf172 DNA-binding" evidence="2">
    <location>
        <begin position="88"/>
        <end position="171"/>
    </location>
</feature>
<proteinExistence type="predicted"/>
<keyword evidence="1" id="KW-0175">Coiled coil</keyword>
<name>A0ABN4YY08_SPOUR</name>
<sequence length="201" mass="23365">MRQDAAERKALKEQQKKLEQEEAKFLVEMERNRELLLSETDTDKISSLEARIQELENQQNELEAKKEEITRLANGKAGYVYVISNLGSFGDNMFKIGMTRRLNPQERVDELGSASVPFKFDIHAMIFSNDAVGLENQLHQLLQKQRVNKVNLRKEFFETTVHELQEVVEEIDPTVEFKTTLLAQEYYQSQELKEEQLTNVG</sequence>
<accession>A0ABN4YY08</accession>
<reference evidence="3 4" key="1">
    <citation type="submission" date="2016-04" db="EMBL/GenBank/DDBJ databases">
        <title>Comparative Genomics and Epigenetics of Sporosarcina ureae.</title>
        <authorList>
            <person name="Oliver A.S."/>
            <person name="Cooper K.K."/>
        </authorList>
    </citation>
    <scope>NUCLEOTIDE SEQUENCE [LARGE SCALE GENOMIC DNA]</scope>
    <source>
        <strain evidence="3 4">S204</strain>
    </source>
</reference>
<evidence type="ECO:0000259" key="2">
    <source>
        <dbReference type="SMART" id="SM00974"/>
    </source>
</evidence>
<keyword evidence="4" id="KW-1185">Reference proteome</keyword>
<organism evidence="3 4">
    <name type="scientific">Sporosarcina ureae</name>
    <dbReference type="NCBI Taxonomy" id="1571"/>
    <lineage>
        <taxon>Bacteria</taxon>
        <taxon>Bacillati</taxon>
        <taxon>Bacillota</taxon>
        <taxon>Bacilli</taxon>
        <taxon>Bacillales</taxon>
        <taxon>Caryophanaceae</taxon>
        <taxon>Sporosarcina</taxon>
    </lineage>
</organism>
<evidence type="ECO:0000256" key="1">
    <source>
        <dbReference type="SAM" id="Coils"/>
    </source>
</evidence>
<dbReference type="Proteomes" id="UP000192486">
    <property type="component" value="Chromosome"/>
</dbReference>
<dbReference type="EMBL" id="CP015108">
    <property type="protein sequence ID" value="ARF15671.1"/>
    <property type="molecule type" value="Genomic_DNA"/>
</dbReference>
<protein>
    <recommendedName>
        <fullName evidence="2">Bacteriophage T5 Orf172 DNA-binding domain-containing protein</fullName>
    </recommendedName>
</protein>
<dbReference type="SMART" id="SM00974">
    <property type="entry name" value="T5orf172"/>
    <property type="match status" value="1"/>
</dbReference>
<feature type="coiled-coil region" evidence="1">
    <location>
        <begin position="1"/>
        <end position="75"/>
    </location>
</feature>